<dbReference type="GO" id="GO:0016747">
    <property type="term" value="F:acyltransferase activity, transferring groups other than amino-acyl groups"/>
    <property type="evidence" value="ECO:0007669"/>
    <property type="project" value="InterPro"/>
</dbReference>
<dbReference type="InterPro" id="IPR000182">
    <property type="entry name" value="GNAT_dom"/>
</dbReference>
<evidence type="ECO:0000313" key="2">
    <source>
        <dbReference type="EMBL" id="SPU53329.1"/>
    </source>
</evidence>
<dbReference type="InterPro" id="IPR016181">
    <property type="entry name" value="Acyl_CoA_acyltransferase"/>
</dbReference>
<evidence type="ECO:0000259" key="1">
    <source>
        <dbReference type="PROSITE" id="PS51186"/>
    </source>
</evidence>
<dbReference type="EMBL" id="UAQP01000005">
    <property type="protein sequence ID" value="SPU53329.1"/>
    <property type="molecule type" value="Genomic_DNA"/>
</dbReference>
<sequence length="180" mass="19744">MTAAVTLHPASADDLPRFKRDLQAAFALAVVEAFGDQLDEPIPSDATLETAFSAPGAVVLRIVQDGVDVGGAVVTINTETQHNSLDLFFIKVGQHSRGLGRQAWFAIEQRFPSTVAWETHTPYFEKRNIHFYVNICGFKIVEFFNARHPDPNAGEDDVAGDFPGGAEAFQFQKVMNPAPR</sequence>
<organism evidence="2 3">
    <name type="scientific">Brevundimonas vesicularis</name>
    <name type="common">Pseudomonas vesicularis</name>
    <dbReference type="NCBI Taxonomy" id="41276"/>
    <lineage>
        <taxon>Bacteria</taxon>
        <taxon>Pseudomonadati</taxon>
        <taxon>Pseudomonadota</taxon>
        <taxon>Alphaproteobacteria</taxon>
        <taxon>Caulobacterales</taxon>
        <taxon>Caulobacteraceae</taxon>
        <taxon>Brevundimonas</taxon>
    </lineage>
</organism>
<gene>
    <name evidence="2" type="ORF">NCTC11166_01428</name>
</gene>
<evidence type="ECO:0000313" key="3">
    <source>
        <dbReference type="Proteomes" id="UP000251186"/>
    </source>
</evidence>
<accession>A0A2X1BBB0</accession>
<feature type="domain" description="N-acetyltransferase" evidence="1">
    <location>
        <begin position="5"/>
        <end position="161"/>
    </location>
</feature>
<protein>
    <recommendedName>
        <fullName evidence="1">N-acetyltransferase domain-containing protein</fullName>
    </recommendedName>
</protein>
<name>A0A2X1BBB0_BREVE</name>
<dbReference type="Proteomes" id="UP000251186">
    <property type="component" value="Unassembled WGS sequence"/>
</dbReference>
<dbReference type="AlphaFoldDB" id="A0A2X1BBB0"/>
<dbReference type="SUPFAM" id="SSF55729">
    <property type="entry name" value="Acyl-CoA N-acyltransferases (Nat)"/>
    <property type="match status" value="1"/>
</dbReference>
<dbReference type="Gene3D" id="3.40.630.30">
    <property type="match status" value="1"/>
</dbReference>
<dbReference type="PROSITE" id="PS51186">
    <property type="entry name" value="GNAT"/>
    <property type="match status" value="1"/>
</dbReference>
<proteinExistence type="predicted"/>
<reference evidence="2 3" key="1">
    <citation type="submission" date="2018-06" db="EMBL/GenBank/DDBJ databases">
        <authorList>
            <consortium name="Pathogen Informatics"/>
            <person name="Doyle S."/>
        </authorList>
    </citation>
    <scope>NUCLEOTIDE SEQUENCE [LARGE SCALE GENOMIC DNA]</scope>
    <source>
        <strain evidence="2 3">NCTC11166</strain>
    </source>
</reference>